<keyword evidence="2" id="KW-1003">Cell membrane</keyword>
<dbReference type="InterPro" id="IPR012809">
    <property type="entry name" value="ECF_CbiQ"/>
</dbReference>
<dbReference type="EMBL" id="CP002278">
    <property type="protein sequence ID" value="ADP77596.1"/>
    <property type="molecule type" value="Genomic_DNA"/>
</dbReference>
<evidence type="ECO:0000256" key="3">
    <source>
        <dbReference type="ARBA" id="ARBA00022692"/>
    </source>
</evidence>
<keyword evidence="3 6" id="KW-0812">Transmembrane</keyword>
<organism evidence="7 8">
    <name type="scientific">Methanothermus fervidus (strain ATCC 43054 / DSM 2088 / JCM 10308 / V24 S)</name>
    <dbReference type="NCBI Taxonomy" id="523846"/>
    <lineage>
        <taxon>Archaea</taxon>
        <taxon>Methanobacteriati</taxon>
        <taxon>Methanobacteriota</taxon>
        <taxon>Methanomada group</taxon>
        <taxon>Methanobacteria</taxon>
        <taxon>Methanobacteriales</taxon>
        <taxon>Methanothermaceae</taxon>
        <taxon>Methanothermus</taxon>
    </lineage>
</organism>
<dbReference type="NCBIfam" id="TIGR02454">
    <property type="entry name" value="ECF_T_CbiQ"/>
    <property type="match status" value="1"/>
</dbReference>
<dbReference type="AlphaFoldDB" id="E3GZ64"/>
<reference evidence="7 8" key="1">
    <citation type="journal article" date="2010" name="Stand. Genomic Sci.">
        <title>Complete genome sequence of Methanothermus fervidus type strain (V24S).</title>
        <authorList>
            <person name="Anderson I."/>
            <person name="Djao O.D."/>
            <person name="Misra M."/>
            <person name="Chertkov O."/>
            <person name="Nolan M."/>
            <person name="Lucas S."/>
            <person name="Lapidus A."/>
            <person name="Del Rio T.G."/>
            <person name="Tice H."/>
            <person name="Cheng J.F."/>
            <person name="Tapia R."/>
            <person name="Han C."/>
            <person name="Goodwin L."/>
            <person name="Pitluck S."/>
            <person name="Liolios K."/>
            <person name="Ivanova N."/>
            <person name="Mavromatis K."/>
            <person name="Mikhailova N."/>
            <person name="Pati A."/>
            <person name="Brambilla E."/>
            <person name="Chen A."/>
            <person name="Palaniappan K."/>
            <person name="Land M."/>
            <person name="Hauser L."/>
            <person name="Chang Y.J."/>
            <person name="Jeffries C.D."/>
            <person name="Sikorski J."/>
            <person name="Spring S."/>
            <person name="Rohde M."/>
            <person name="Eichinger K."/>
            <person name="Huber H."/>
            <person name="Wirth R."/>
            <person name="Goker M."/>
            <person name="Detter J.C."/>
            <person name="Woyke T."/>
            <person name="Bristow J."/>
            <person name="Eisen J.A."/>
            <person name="Markowitz V."/>
            <person name="Hugenholtz P."/>
            <person name="Klenk H.P."/>
            <person name="Kyrpides N.C."/>
        </authorList>
    </citation>
    <scope>NUCLEOTIDE SEQUENCE [LARGE SCALE GENOMIC DNA]</scope>
    <source>
        <strain evidence="8">ATCC 43054 / DSM 2088 / JCM 10308 / V24 S</strain>
    </source>
</reference>
<feature type="transmembrane region" description="Helical" evidence="6">
    <location>
        <begin position="110"/>
        <end position="130"/>
    </location>
</feature>
<keyword evidence="5 6" id="KW-0472">Membrane</keyword>
<evidence type="ECO:0000313" key="8">
    <source>
        <dbReference type="Proteomes" id="UP000002315"/>
    </source>
</evidence>
<keyword evidence="4 6" id="KW-1133">Transmembrane helix</keyword>
<dbReference type="HOGENOM" id="CLU_056469_1_2_2"/>
<keyword evidence="8" id="KW-1185">Reference proteome</keyword>
<name>E3GZ64_METFV</name>
<dbReference type="Proteomes" id="UP000002315">
    <property type="component" value="Chromosome"/>
</dbReference>
<comment type="subcellular location">
    <subcellularLocation>
        <location evidence="1">Cell membrane</location>
        <topology evidence="1">Multi-pass membrane protein</topology>
    </subcellularLocation>
</comment>
<dbReference type="KEGG" id="mfv:Mfer_0797"/>
<dbReference type="PANTHER" id="PTHR34857:SF2">
    <property type="entry name" value="SLL0384 PROTEIN"/>
    <property type="match status" value="1"/>
</dbReference>
<evidence type="ECO:0000256" key="2">
    <source>
        <dbReference type="ARBA" id="ARBA00022475"/>
    </source>
</evidence>
<dbReference type="STRING" id="523846.Mfer_0797"/>
<dbReference type="GO" id="GO:0006824">
    <property type="term" value="P:cobalt ion transport"/>
    <property type="evidence" value="ECO:0007669"/>
    <property type="project" value="InterPro"/>
</dbReference>
<dbReference type="Pfam" id="PF02361">
    <property type="entry name" value="CbiQ"/>
    <property type="match status" value="1"/>
</dbReference>
<evidence type="ECO:0000256" key="6">
    <source>
        <dbReference type="SAM" id="Phobius"/>
    </source>
</evidence>
<feature type="transmembrane region" description="Helical" evidence="6">
    <location>
        <begin position="73"/>
        <end position="90"/>
    </location>
</feature>
<feature type="transmembrane region" description="Helical" evidence="6">
    <location>
        <begin position="29"/>
        <end position="61"/>
    </location>
</feature>
<accession>E3GZ64</accession>
<evidence type="ECO:0000256" key="1">
    <source>
        <dbReference type="ARBA" id="ARBA00004651"/>
    </source>
</evidence>
<proteinExistence type="predicted"/>
<evidence type="ECO:0000256" key="5">
    <source>
        <dbReference type="ARBA" id="ARBA00023136"/>
    </source>
</evidence>
<dbReference type="InterPro" id="IPR003339">
    <property type="entry name" value="ABC/ECF_trnsptr_transmembrane"/>
</dbReference>
<feature type="transmembrane region" description="Helical" evidence="6">
    <location>
        <begin position="151"/>
        <end position="167"/>
    </location>
</feature>
<dbReference type="PANTHER" id="PTHR34857">
    <property type="entry name" value="SLL0384 PROTEIN"/>
    <property type="match status" value="1"/>
</dbReference>
<dbReference type="InterPro" id="IPR051611">
    <property type="entry name" value="ECF_transporter_component"/>
</dbReference>
<sequence length="265" mass="30661">MTGIDDIIFIEKDAKKNSPIHNLDPRVKLIIFIFLVVYAVHTQSFYVLIALELYLFLLIFISKLDFITFLKRLLLVLPFGGFIAIFQIFIRPGHILLSLPLGIHITFEGLVYGTFLLLKLITCVTSVLMLSSTTPLQDLVEAGKRLHLPPLFMMLISITVRYLFYFYEKFVTITNAQKSRCFSIWNKNLPYLLRLRKIGETIAIVFLKAYEQGEKVYLSMLSRGYNEESISNYHTHVKLKMSDYIFIISNVALVLFLEIVSLFII</sequence>
<feature type="transmembrane region" description="Helical" evidence="6">
    <location>
        <begin position="244"/>
        <end position="264"/>
    </location>
</feature>
<dbReference type="GO" id="GO:0043190">
    <property type="term" value="C:ATP-binding cassette (ABC) transporter complex"/>
    <property type="evidence" value="ECO:0007669"/>
    <property type="project" value="InterPro"/>
</dbReference>
<protein>
    <submittedName>
        <fullName evidence="7">Cobalt ABC transporter, inner membrane subunit CbiQ</fullName>
    </submittedName>
</protein>
<dbReference type="CDD" id="cd16914">
    <property type="entry name" value="EcfT"/>
    <property type="match status" value="1"/>
</dbReference>
<gene>
    <name evidence="7" type="ordered locus">Mfer_0797</name>
</gene>
<evidence type="ECO:0000313" key="7">
    <source>
        <dbReference type="EMBL" id="ADP77596.1"/>
    </source>
</evidence>
<evidence type="ECO:0000256" key="4">
    <source>
        <dbReference type="ARBA" id="ARBA00022989"/>
    </source>
</evidence>